<dbReference type="InterPro" id="IPR058292">
    <property type="entry name" value="DUF7986"/>
</dbReference>
<name>A0A6I6DBE8_9FIRM</name>
<evidence type="ECO:0000313" key="1">
    <source>
        <dbReference type="EMBL" id="QGU00059.1"/>
    </source>
</evidence>
<keyword evidence="2" id="KW-1185">Reference proteome</keyword>
<protein>
    <submittedName>
        <fullName evidence="1">Uncharacterized protein</fullName>
    </submittedName>
</protein>
<proteinExistence type="predicted"/>
<gene>
    <name evidence="1" type="ORF">SYNTR_1465</name>
</gene>
<organism evidence="1 2">
    <name type="scientific">Candidatus Syntrophocurvum alkaliphilum</name>
    <dbReference type="NCBI Taxonomy" id="2293317"/>
    <lineage>
        <taxon>Bacteria</taxon>
        <taxon>Bacillati</taxon>
        <taxon>Bacillota</taxon>
        <taxon>Clostridia</taxon>
        <taxon>Eubacteriales</taxon>
        <taxon>Syntrophomonadaceae</taxon>
        <taxon>Candidatus Syntrophocurvum</taxon>
    </lineage>
</organism>
<reference evidence="2" key="1">
    <citation type="journal article" date="2019" name="Microbiology">
        <title>Complete Genome Sequence of an Uncultured Bacterium of the Candidate Phylum Bipolaricaulota.</title>
        <authorList>
            <person name="Kadnikov V.V."/>
            <person name="Mardanov A.V."/>
            <person name="Beletsky A.V."/>
            <person name="Frank Y.A."/>
            <person name="Karnachuk O.V."/>
            <person name="Ravin N.V."/>
        </authorList>
    </citation>
    <scope>NUCLEOTIDE SEQUENCE [LARGE SCALE GENOMIC DNA]</scope>
</reference>
<dbReference type="AlphaFoldDB" id="A0A6I6DBE8"/>
<dbReference type="KEGG" id="salq:SYNTR_1465"/>
<dbReference type="Pfam" id="PF02810">
    <property type="entry name" value="SEC-C"/>
    <property type="match status" value="1"/>
</dbReference>
<dbReference type="Proteomes" id="UP000426444">
    <property type="component" value="Chromosome"/>
</dbReference>
<dbReference type="EMBL" id="CP046457">
    <property type="protein sequence ID" value="QGU00059.1"/>
    <property type="molecule type" value="Genomic_DNA"/>
</dbReference>
<dbReference type="SUPFAM" id="SSF103642">
    <property type="entry name" value="Sec-C motif"/>
    <property type="match status" value="1"/>
</dbReference>
<dbReference type="InterPro" id="IPR004027">
    <property type="entry name" value="SEC_C_motif"/>
</dbReference>
<sequence>MSTKDIGRNDPCPCGSGKKYKKCCLELKDIVDVPVDDTFNFYNQLLSVLKLKLDSYYNTEIKKHRKDSLSRFVRFTVDKDLSQDNESFYSDWLWFDKPFKNNQSLGCLYMNENGKYIEDKLLNCLNSLNNSYLSVFKAVKSKDKSLFVYDIILEKDYSLVLKEPLELDLFKNDILLLGRILTIDDVNMFSGMVLMLKNENNQEAFIKNHIKYLSDLHPRESLIEILKEKADIVYGIFDHACRKKFINLNDIRLASLDEDKYLSLIEILDKSDQIEFVHDINNYKWYKPKEDKYGYVRIALQSDKVILSADVLEDITYLQDLIANTINPKEFILISSFFSAKPPDAKYNQVWFDILKDQETEAWLNAPHSEFENKTPLELLQEDKGKTELKNMINSLYNSVSDEQKELLEYMLQRIEKTS</sequence>
<evidence type="ECO:0000313" key="2">
    <source>
        <dbReference type="Proteomes" id="UP000426444"/>
    </source>
</evidence>
<dbReference type="Gene3D" id="3.10.450.50">
    <property type="match status" value="1"/>
</dbReference>
<dbReference type="Pfam" id="PF25948">
    <property type="entry name" value="DUF7986"/>
    <property type="match status" value="1"/>
</dbReference>
<accession>A0A6I6DBE8</accession>